<dbReference type="PRINTS" id="PR00139">
    <property type="entry name" value="ASNGLNASE"/>
</dbReference>
<evidence type="ECO:0000256" key="4">
    <source>
        <dbReference type="ARBA" id="ARBA00049366"/>
    </source>
</evidence>
<evidence type="ECO:0000256" key="7">
    <source>
        <dbReference type="PROSITE-ProRule" id="PRU10099"/>
    </source>
</evidence>
<name>A0A2U1SY89_9MICO</name>
<dbReference type="InterPro" id="IPR027473">
    <property type="entry name" value="L-asparaginase_C"/>
</dbReference>
<feature type="domain" description="Asparaginase/glutaminase C-terminal" evidence="10">
    <location>
        <begin position="205"/>
        <end position="314"/>
    </location>
</feature>
<feature type="active site" description="O-isoaspartyl threonine intermediate" evidence="5">
    <location>
        <position position="12"/>
    </location>
</feature>
<dbReference type="RefSeq" id="WP_108516130.1">
    <property type="nucleotide sequence ID" value="NZ_CP026951.1"/>
</dbReference>
<dbReference type="PANTHER" id="PTHR11707">
    <property type="entry name" value="L-ASPARAGINASE"/>
    <property type="match status" value="1"/>
</dbReference>
<sequence>MAHIHVLGTGGTIASRSHGDAGGVAEASTAELVSGLAHDHRISHRDILTLGSYRLTLAHLRLIAEGVAEAAADPDVDGIVVTHGTDTLEETAYLLDLVKASPKPVVLTGAQQMADSLAPDGPRNLAEAIAVAANHSMRGLGALISFSGTVRTARGARKAHTVAASPFRGGIEVAHFAGEELVPAAVLGNHTPLDLPTPRFDSTVVDIVTTYVGAESTLLTAALGRADGVVIAGSGVGNAGPGFAEAIAQSAKPVVLSTRVPWGPVVPTYGNGGGIDLVASGAVVSGDLNPFQARILAALLISQGHTGADFAEWFARHR</sequence>
<feature type="binding site" evidence="6">
    <location>
        <position position="52"/>
    </location>
    <ligand>
        <name>substrate</name>
    </ligand>
</feature>
<comment type="catalytic activity">
    <reaction evidence="4">
        <text>L-asparagine + H2O = L-aspartate + NH4(+)</text>
        <dbReference type="Rhea" id="RHEA:21016"/>
        <dbReference type="ChEBI" id="CHEBI:15377"/>
        <dbReference type="ChEBI" id="CHEBI:28938"/>
        <dbReference type="ChEBI" id="CHEBI:29991"/>
        <dbReference type="ChEBI" id="CHEBI:58048"/>
        <dbReference type="EC" id="3.5.1.1"/>
    </reaction>
</comment>
<dbReference type="CDD" id="cd08964">
    <property type="entry name" value="L-asparaginase_II"/>
    <property type="match status" value="1"/>
</dbReference>
<dbReference type="SMART" id="SM00870">
    <property type="entry name" value="Asparaginase"/>
    <property type="match status" value="1"/>
</dbReference>
<dbReference type="InterPro" id="IPR037152">
    <property type="entry name" value="L-asparaginase_N_sf"/>
</dbReference>
<dbReference type="PROSITE" id="PS51732">
    <property type="entry name" value="ASN_GLN_ASE_3"/>
    <property type="match status" value="1"/>
</dbReference>
<feature type="active site" evidence="7">
    <location>
        <position position="12"/>
    </location>
</feature>
<dbReference type="GO" id="GO:0004067">
    <property type="term" value="F:asparaginase activity"/>
    <property type="evidence" value="ECO:0007669"/>
    <property type="project" value="UniProtKB-UniRule"/>
</dbReference>
<dbReference type="InterPro" id="IPR027474">
    <property type="entry name" value="L-asparaginase_N"/>
</dbReference>
<dbReference type="PROSITE" id="PS00917">
    <property type="entry name" value="ASN_GLN_ASE_2"/>
    <property type="match status" value="1"/>
</dbReference>
<dbReference type="KEGG" id="salc:C2138_05410"/>
<evidence type="ECO:0000313" key="11">
    <source>
        <dbReference type="EMBL" id="PWB96503.1"/>
    </source>
</evidence>
<dbReference type="OrthoDB" id="9788068at2"/>
<dbReference type="PROSITE" id="PS00144">
    <property type="entry name" value="ASN_GLN_ASE_1"/>
    <property type="match status" value="1"/>
</dbReference>
<gene>
    <name evidence="11" type="ORF">DF220_00570</name>
</gene>
<reference evidence="12" key="1">
    <citation type="submission" date="2018-04" db="EMBL/GenBank/DDBJ databases">
        <authorList>
            <person name="Liu S."/>
            <person name="Wang Z."/>
            <person name="Li J."/>
        </authorList>
    </citation>
    <scope>NUCLEOTIDE SEQUENCE [LARGE SCALE GENOMIC DNA]</scope>
    <source>
        <strain evidence="12">S1194</strain>
    </source>
</reference>
<evidence type="ECO:0000256" key="1">
    <source>
        <dbReference type="ARBA" id="ARBA00010518"/>
    </source>
</evidence>
<evidence type="ECO:0000259" key="9">
    <source>
        <dbReference type="Pfam" id="PF00710"/>
    </source>
</evidence>
<comment type="similarity">
    <text evidence="1">Belongs to the asparaginase 1 family.</text>
</comment>
<keyword evidence="3" id="KW-0378">Hydrolase</keyword>
<dbReference type="PIRSF" id="PIRSF001220">
    <property type="entry name" value="L-ASNase_gatD"/>
    <property type="match status" value="1"/>
</dbReference>
<dbReference type="Pfam" id="PF17763">
    <property type="entry name" value="Asparaginase_C"/>
    <property type="match status" value="1"/>
</dbReference>
<evidence type="ECO:0000259" key="10">
    <source>
        <dbReference type="Pfam" id="PF17763"/>
    </source>
</evidence>
<dbReference type="AlphaFoldDB" id="A0A2U1SY89"/>
<proteinExistence type="inferred from homology"/>
<dbReference type="Pfam" id="PF00710">
    <property type="entry name" value="Asparaginase"/>
    <property type="match status" value="1"/>
</dbReference>
<feature type="active site" evidence="8">
    <location>
        <position position="85"/>
    </location>
</feature>
<comment type="caution">
    <text evidence="11">The sequence shown here is derived from an EMBL/GenBank/DDBJ whole genome shotgun (WGS) entry which is preliminary data.</text>
</comment>
<dbReference type="InterPro" id="IPR006034">
    <property type="entry name" value="Asparaginase/glutaminase-like"/>
</dbReference>
<dbReference type="SFLD" id="SFLDS00057">
    <property type="entry name" value="Glutaminase/Asparaginase"/>
    <property type="match status" value="1"/>
</dbReference>
<feature type="binding site" evidence="6">
    <location>
        <begin position="85"/>
        <end position="86"/>
    </location>
    <ligand>
        <name>substrate</name>
    </ligand>
</feature>
<dbReference type="InterPro" id="IPR020827">
    <property type="entry name" value="Asparaginase/glutaminase_AS1"/>
</dbReference>
<dbReference type="SUPFAM" id="SSF53774">
    <property type="entry name" value="Glutaminase/Asparaginase"/>
    <property type="match status" value="1"/>
</dbReference>
<dbReference type="InterPro" id="IPR004550">
    <property type="entry name" value="AsnASE_II"/>
</dbReference>
<evidence type="ECO:0000256" key="3">
    <source>
        <dbReference type="ARBA" id="ARBA00022801"/>
    </source>
</evidence>
<organism evidence="11 12">
    <name type="scientific">Homoserinimonas hongtaonis</name>
    <dbReference type="NCBI Taxonomy" id="2079791"/>
    <lineage>
        <taxon>Bacteria</taxon>
        <taxon>Bacillati</taxon>
        <taxon>Actinomycetota</taxon>
        <taxon>Actinomycetes</taxon>
        <taxon>Micrococcales</taxon>
        <taxon>Microbacteriaceae</taxon>
        <taxon>Homoserinimonas</taxon>
    </lineage>
</organism>
<dbReference type="PANTHER" id="PTHR11707:SF28">
    <property type="entry name" value="60 KDA LYSOPHOSPHOLIPASE"/>
    <property type="match status" value="1"/>
</dbReference>
<dbReference type="PIRSF" id="PIRSF500176">
    <property type="entry name" value="L_ASNase"/>
    <property type="match status" value="1"/>
</dbReference>
<dbReference type="Gene3D" id="3.40.50.40">
    <property type="match status" value="1"/>
</dbReference>
<feature type="domain" description="L-asparaginase N-terminal" evidence="9">
    <location>
        <begin position="3"/>
        <end position="168"/>
    </location>
</feature>
<dbReference type="Proteomes" id="UP000244978">
    <property type="component" value="Unassembled WGS sequence"/>
</dbReference>
<evidence type="ECO:0000256" key="6">
    <source>
        <dbReference type="PIRSR" id="PIRSR001220-2"/>
    </source>
</evidence>
<evidence type="ECO:0000256" key="8">
    <source>
        <dbReference type="PROSITE-ProRule" id="PRU10100"/>
    </source>
</evidence>
<dbReference type="GO" id="GO:0006528">
    <property type="term" value="P:asparagine metabolic process"/>
    <property type="evidence" value="ECO:0007669"/>
    <property type="project" value="InterPro"/>
</dbReference>
<dbReference type="InterPro" id="IPR040919">
    <property type="entry name" value="Asparaginase_C"/>
</dbReference>
<dbReference type="EMBL" id="QEEX01000001">
    <property type="protein sequence ID" value="PWB96503.1"/>
    <property type="molecule type" value="Genomic_DNA"/>
</dbReference>
<protein>
    <recommendedName>
        <fullName evidence="2">asparaginase</fullName>
        <ecNumber evidence="2">3.5.1.1</ecNumber>
    </recommendedName>
</protein>
<dbReference type="Gene3D" id="3.40.50.1170">
    <property type="entry name" value="L-asparaginase, N-terminal domain"/>
    <property type="match status" value="1"/>
</dbReference>
<dbReference type="EC" id="3.5.1.1" evidence="2"/>
<keyword evidence="12" id="KW-1185">Reference proteome</keyword>
<evidence type="ECO:0000313" key="12">
    <source>
        <dbReference type="Proteomes" id="UP000244978"/>
    </source>
</evidence>
<evidence type="ECO:0000256" key="5">
    <source>
        <dbReference type="PIRSR" id="PIRSR001220-1"/>
    </source>
</evidence>
<accession>A0A2U1SY89</accession>
<evidence type="ECO:0000256" key="2">
    <source>
        <dbReference type="ARBA" id="ARBA00012920"/>
    </source>
</evidence>
<dbReference type="InterPro" id="IPR027475">
    <property type="entry name" value="Asparaginase/glutaminase_AS2"/>
</dbReference>
<dbReference type="InterPro" id="IPR036152">
    <property type="entry name" value="Asp/glu_Ase-like_sf"/>
</dbReference>